<keyword evidence="4 5" id="KW-0413">Isomerase</keyword>
<evidence type="ECO:0000256" key="6">
    <source>
        <dbReference type="RuleBase" id="RU003915"/>
    </source>
</evidence>
<dbReference type="GO" id="GO:0003755">
    <property type="term" value="F:peptidyl-prolyl cis-trans isomerase activity"/>
    <property type="evidence" value="ECO:0007669"/>
    <property type="project" value="UniProtKB-EC"/>
</dbReference>
<evidence type="ECO:0000313" key="9">
    <source>
        <dbReference type="EMBL" id="WMW80672.1"/>
    </source>
</evidence>
<evidence type="ECO:0000313" key="10">
    <source>
        <dbReference type="Proteomes" id="UP001181355"/>
    </source>
</evidence>
<dbReference type="PANTHER" id="PTHR43811:SF19">
    <property type="entry name" value="39 KDA FK506-BINDING NUCLEAR PROTEIN"/>
    <property type="match status" value="1"/>
</dbReference>
<evidence type="ECO:0000256" key="4">
    <source>
        <dbReference type="ARBA" id="ARBA00023235"/>
    </source>
</evidence>
<dbReference type="InterPro" id="IPR001179">
    <property type="entry name" value="PPIase_FKBP_dom"/>
</dbReference>
<dbReference type="EMBL" id="CP133720">
    <property type="protein sequence ID" value="WMW80672.1"/>
    <property type="molecule type" value="Genomic_DNA"/>
</dbReference>
<dbReference type="InterPro" id="IPR046357">
    <property type="entry name" value="PPIase_dom_sf"/>
</dbReference>
<keyword evidence="3 5" id="KW-0697">Rotamase</keyword>
<dbReference type="EC" id="5.2.1.8" evidence="6"/>
<dbReference type="RefSeq" id="WP_309482163.1">
    <property type="nucleotide sequence ID" value="NZ_CP133720.1"/>
</dbReference>
<evidence type="ECO:0000256" key="2">
    <source>
        <dbReference type="ARBA" id="ARBA00006577"/>
    </source>
</evidence>
<dbReference type="Gene3D" id="3.10.50.40">
    <property type="match status" value="2"/>
</dbReference>
<comment type="similarity">
    <text evidence="2 6">Belongs to the FKBP-type PPIase family.</text>
</comment>
<organism evidence="9 10">
    <name type="scientific">Undibacterium cyanobacteriorum</name>
    <dbReference type="NCBI Taxonomy" id="3073561"/>
    <lineage>
        <taxon>Bacteria</taxon>
        <taxon>Pseudomonadati</taxon>
        <taxon>Pseudomonadota</taxon>
        <taxon>Betaproteobacteria</taxon>
        <taxon>Burkholderiales</taxon>
        <taxon>Oxalobacteraceae</taxon>
        <taxon>Undibacterium</taxon>
    </lineage>
</organism>
<sequence length="295" mass="31358">MKLHSALISIGMIAATNCLINPVFAQDGKPQTEVAASAASATSAAVVSSQTESALKELKVIDTVVGTGDEAQAGKLAVVHYSGWLYDPNAADLHGKAFDSSVNRGPFTFPLGARRVIQGWDQGVQGMKVGGKRTLIIPSSMAYGERNIGNGLIPPNSDLIFDVELLEVKALIPPAEPQVPNVPVEKIDRKVGKGKEAVAGKKVIVHYTGWLRDPKAKDQHGKEFDSSIKREPFSFTLGAREVIPGWDQGVAGMKEGGKRTLIIPAVMAYGSRGVGNGLIPPNSDLVFDVQLIKVK</sequence>
<evidence type="ECO:0000256" key="5">
    <source>
        <dbReference type="PROSITE-ProRule" id="PRU00277"/>
    </source>
</evidence>
<accession>A0ABY9RHL0</accession>
<feature type="domain" description="PPIase FKBP-type" evidence="8">
    <location>
        <begin position="200"/>
        <end position="295"/>
    </location>
</feature>
<feature type="domain" description="PPIase FKBP-type" evidence="8">
    <location>
        <begin position="74"/>
        <end position="169"/>
    </location>
</feature>
<dbReference type="PANTHER" id="PTHR43811">
    <property type="entry name" value="FKBP-TYPE PEPTIDYL-PROLYL CIS-TRANS ISOMERASE FKPA"/>
    <property type="match status" value="1"/>
</dbReference>
<dbReference type="Pfam" id="PF00254">
    <property type="entry name" value="FKBP_C"/>
    <property type="match status" value="2"/>
</dbReference>
<keyword evidence="7" id="KW-0732">Signal</keyword>
<evidence type="ECO:0000256" key="1">
    <source>
        <dbReference type="ARBA" id="ARBA00000971"/>
    </source>
</evidence>
<evidence type="ECO:0000259" key="8">
    <source>
        <dbReference type="PROSITE" id="PS50059"/>
    </source>
</evidence>
<dbReference type="PROSITE" id="PS50059">
    <property type="entry name" value="FKBP_PPIASE"/>
    <property type="match status" value="2"/>
</dbReference>
<protein>
    <recommendedName>
        <fullName evidence="6">Peptidyl-prolyl cis-trans isomerase</fullName>
        <ecNumber evidence="6">5.2.1.8</ecNumber>
    </recommendedName>
</protein>
<name>A0ABY9RHL0_9BURK</name>
<dbReference type="Proteomes" id="UP001181355">
    <property type="component" value="Chromosome"/>
</dbReference>
<comment type="catalytic activity">
    <reaction evidence="1 5 6">
        <text>[protein]-peptidylproline (omega=180) = [protein]-peptidylproline (omega=0)</text>
        <dbReference type="Rhea" id="RHEA:16237"/>
        <dbReference type="Rhea" id="RHEA-COMP:10747"/>
        <dbReference type="Rhea" id="RHEA-COMP:10748"/>
        <dbReference type="ChEBI" id="CHEBI:83833"/>
        <dbReference type="ChEBI" id="CHEBI:83834"/>
        <dbReference type="EC" id="5.2.1.8"/>
    </reaction>
</comment>
<evidence type="ECO:0000256" key="7">
    <source>
        <dbReference type="SAM" id="SignalP"/>
    </source>
</evidence>
<evidence type="ECO:0000256" key="3">
    <source>
        <dbReference type="ARBA" id="ARBA00023110"/>
    </source>
</evidence>
<dbReference type="SUPFAM" id="SSF54534">
    <property type="entry name" value="FKBP-like"/>
    <property type="match status" value="2"/>
</dbReference>
<reference evidence="9" key="1">
    <citation type="submission" date="2023-09" db="EMBL/GenBank/DDBJ databases">
        <title>Undibacterium sp. 20NA77.5 isolated from freshwater.</title>
        <authorList>
            <person name="Le V."/>
            <person name="Ko S.-R."/>
            <person name="Ahn C.-Y."/>
            <person name="Oh H.-M."/>
        </authorList>
    </citation>
    <scope>NUCLEOTIDE SEQUENCE</scope>
    <source>
        <strain evidence="9">20NA77.5</strain>
    </source>
</reference>
<proteinExistence type="inferred from homology"/>
<keyword evidence="10" id="KW-1185">Reference proteome</keyword>
<feature type="signal peptide" evidence="7">
    <location>
        <begin position="1"/>
        <end position="25"/>
    </location>
</feature>
<gene>
    <name evidence="9" type="ORF">RF679_18840</name>
</gene>
<feature type="chain" id="PRO_5045859433" description="Peptidyl-prolyl cis-trans isomerase" evidence="7">
    <location>
        <begin position="26"/>
        <end position="295"/>
    </location>
</feature>